<dbReference type="AlphaFoldDB" id="A0A398BME2"/>
<dbReference type="Gene3D" id="1.10.1660.10">
    <property type="match status" value="1"/>
</dbReference>
<dbReference type="OrthoDB" id="9800876at2"/>
<evidence type="ECO:0000313" key="1">
    <source>
        <dbReference type="EMBL" id="RID90161.1"/>
    </source>
</evidence>
<protein>
    <recommendedName>
        <fullName evidence="3">MerR family transcriptional regulator</fullName>
    </recommendedName>
</protein>
<dbReference type="RefSeq" id="WP_119136418.1">
    <property type="nucleotide sequence ID" value="NZ_QXXQ01000016.1"/>
</dbReference>
<proteinExistence type="predicted"/>
<reference evidence="1 2" key="1">
    <citation type="submission" date="2018-09" db="EMBL/GenBank/DDBJ databases">
        <title>Gemmobacter lutimaris sp. nov., a marine bacterium isolated from tidal flat.</title>
        <authorList>
            <person name="Lee D.W."/>
            <person name="Yoo Y."/>
            <person name="Kim J.-J."/>
            <person name="Kim B.S."/>
        </authorList>
    </citation>
    <scope>NUCLEOTIDE SEQUENCE [LARGE SCALE GENOMIC DNA]</scope>
    <source>
        <strain evidence="1 2">YJ-T1-11</strain>
    </source>
</reference>
<dbReference type="EMBL" id="QXXQ01000016">
    <property type="protein sequence ID" value="RID90161.1"/>
    <property type="molecule type" value="Genomic_DNA"/>
</dbReference>
<comment type="caution">
    <text evidence="1">The sequence shown here is derived from an EMBL/GenBank/DDBJ whole genome shotgun (WGS) entry which is preliminary data.</text>
</comment>
<name>A0A398BME2_9RHOB</name>
<keyword evidence="2" id="KW-1185">Reference proteome</keyword>
<gene>
    <name evidence="1" type="ORF">D2N39_19265</name>
</gene>
<sequence length="113" mass="13102">MISIEILIAQNSGLDRRDLERWILNDWVRPGRQSGVFVFQEIDVARVKLIRELRQDMDIDEEALPVILSLVDQLYEMRRRYHALGDAIAETAPDDLQRKLAAHLVMRARGGLH</sequence>
<organism evidence="1 2">
    <name type="scientific">Gemmobacter lutimaris</name>
    <dbReference type="NCBI Taxonomy" id="2306023"/>
    <lineage>
        <taxon>Bacteria</taxon>
        <taxon>Pseudomonadati</taxon>
        <taxon>Pseudomonadota</taxon>
        <taxon>Alphaproteobacteria</taxon>
        <taxon>Rhodobacterales</taxon>
        <taxon>Paracoccaceae</taxon>
        <taxon>Gemmobacter</taxon>
    </lineage>
</organism>
<evidence type="ECO:0008006" key="3">
    <source>
        <dbReference type="Google" id="ProtNLM"/>
    </source>
</evidence>
<evidence type="ECO:0000313" key="2">
    <source>
        <dbReference type="Proteomes" id="UP000266649"/>
    </source>
</evidence>
<dbReference type="Proteomes" id="UP000266649">
    <property type="component" value="Unassembled WGS sequence"/>
</dbReference>
<accession>A0A398BME2</accession>